<evidence type="ECO:0000313" key="2">
    <source>
        <dbReference type="Proteomes" id="UP000042394"/>
    </source>
</evidence>
<organism evidence="1 2">
    <name type="scientific">Salmonella enterica subsp. enterica serovar Bovismorbificans</name>
    <dbReference type="NCBI Taxonomy" id="58097"/>
    <lineage>
        <taxon>Bacteria</taxon>
        <taxon>Pseudomonadati</taxon>
        <taxon>Pseudomonadota</taxon>
        <taxon>Gammaproteobacteria</taxon>
        <taxon>Enterobacterales</taxon>
        <taxon>Enterobacteriaceae</taxon>
        <taxon>Salmonella</taxon>
    </lineage>
</organism>
<protein>
    <submittedName>
        <fullName evidence="1">Uncharacterized protein</fullName>
    </submittedName>
</protein>
<dbReference type="Proteomes" id="UP000042394">
    <property type="component" value="Unassembled WGS sequence"/>
</dbReference>
<dbReference type="EMBL" id="CQPD01000002">
    <property type="protein sequence ID" value="CNT60120.1"/>
    <property type="molecule type" value="Genomic_DNA"/>
</dbReference>
<dbReference type="AlphaFoldDB" id="A0A655BMJ7"/>
<gene>
    <name evidence="1" type="ORF">ERS008207_00238</name>
</gene>
<accession>A0A655BMJ7</accession>
<reference evidence="1 2" key="1">
    <citation type="submission" date="2015-03" db="EMBL/GenBank/DDBJ databases">
        <authorList>
            <consortium name="Pathogen Informatics"/>
        </authorList>
    </citation>
    <scope>NUCLEOTIDE SEQUENCE [LARGE SCALE GENOMIC DNA]</scope>
    <source>
        <strain evidence="1 2">D4891</strain>
    </source>
</reference>
<sequence length="67" mass="7707">MHLRLFIHVSPATINVRIVTHGYNLFCLKDLRKLTESLHHDAFGKKTMAGFGRLLDNFVRDVVCRAL</sequence>
<proteinExistence type="predicted"/>
<evidence type="ECO:0000313" key="1">
    <source>
        <dbReference type="EMBL" id="CNT60120.1"/>
    </source>
</evidence>
<name>A0A655BMJ7_SALET</name>